<accession>A0A1X7TPW4</accession>
<evidence type="ECO:0000256" key="1">
    <source>
        <dbReference type="SAM" id="Phobius"/>
    </source>
</evidence>
<feature type="transmembrane region" description="Helical" evidence="1">
    <location>
        <begin position="6"/>
        <end position="25"/>
    </location>
</feature>
<proteinExistence type="predicted"/>
<reference evidence="2" key="1">
    <citation type="submission" date="2017-05" db="UniProtKB">
        <authorList>
            <consortium name="EnsemblMetazoa"/>
        </authorList>
    </citation>
    <scope>IDENTIFICATION</scope>
</reference>
<organism evidence="2">
    <name type="scientific">Amphimedon queenslandica</name>
    <name type="common">Sponge</name>
    <dbReference type="NCBI Taxonomy" id="400682"/>
    <lineage>
        <taxon>Eukaryota</taxon>
        <taxon>Metazoa</taxon>
        <taxon>Porifera</taxon>
        <taxon>Demospongiae</taxon>
        <taxon>Heteroscleromorpha</taxon>
        <taxon>Haplosclerida</taxon>
        <taxon>Niphatidae</taxon>
        <taxon>Amphimedon</taxon>
    </lineage>
</organism>
<sequence>MSYMYMYIVGMIIIVIYGWDYTCEMTEDWIHQMEWISYHWNQMNRFIMYWLMMGPTDTLHKVLMYMYMYYPRL</sequence>
<dbReference type="AlphaFoldDB" id="A0A1X7TPW4"/>
<keyword evidence="1" id="KW-0472">Membrane</keyword>
<keyword evidence="1" id="KW-1133">Transmembrane helix</keyword>
<keyword evidence="1" id="KW-0812">Transmembrane</keyword>
<feature type="transmembrane region" description="Helical" evidence="1">
    <location>
        <begin position="46"/>
        <end position="70"/>
    </location>
</feature>
<name>A0A1X7TPW4_AMPQE</name>
<dbReference type="EnsemblMetazoa" id="Aqu2.1.16827_001">
    <property type="protein sequence ID" value="Aqu2.1.16827_001"/>
    <property type="gene ID" value="Aqu2.1.16827"/>
</dbReference>
<protein>
    <submittedName>
        <fullName evidence="2">Uncharacterized protein</fullName>
    </submittedName>
</protein>
<evidence type="ECO:0000313" key="2">
    <source>
        <dbReference type="EnsemblMetazoa" id="Aqu2.1.16827_001"/>
    </source>
</evidence>
<dbReference type="InParanoid" id="A0A1X7TPW4"/>